<comment type="caution">
    <text evidence="1">The sequence shown here is derived from an EMBL/GenBank/DDBJ whole genome shotgun (WGS) entry which is preliminary data.</text>
</comment>
<protein>
    <recommendedName>
        <fullName evidence="3">F-box domain-containing protein</fullName>
    </recommendedName>
</protein>
<dbReference type="AlphaFoldDB" id="A0A4R0RKV0"/>
<name>A0A4R0RKV0_9APHY</name>
<keyword evidence="2" id="KW-1185">Reference proteome</keyword>
<reference evidence="1 2" key="1">
    <citation type="submission" date="2018-11" db="EMBL/GenBank/DDBJ databases">
        <title>Genome assembly of Steccherinum ochraceum LE-BIN_3174, the white-rot fungus of the Steccherinaceae family (The Residual Polyporoid clade, Polyporales, Basidiomycota).</title>
        <authorList>
            <person name="Fedorova T.V."/>
            <person name="Glazunova O.A."/>
            <person name="Landesman E.O."/>
            <person name="Moiseenko K.V."/>
            <person name="Psurtseva N.V."/>
            <person name="Savinova O.S."/>
            <person name="Shakhova N.V."/>
            <person name="Tyazhelova T.V."/>
            <person name="Vasina D.V."/>
        </authorList>
    </citation>
    <scope>NUCLEOTIDE SEQUENCE [LARGE SCALE GENOMIC DNA]</scope>
    <source>
        <strain evidence="1 2">LE-BIN_3174</strain>
    </source>
</reference>
<dbReference type="Proteomes" id="UP000292702">
    <property type="component" value="Unassembled WGS sequence"/>
</dbReference>
<sequence>MAQCCKSFYDPAMDLLWHVIPNIAPVIRCLPPDALQVAEFEPDKYNCVRRIISLTPGRELDAKDWRRALLNASRVKEITSEWYGAPGRADGATNDSWEVSPDIFQAFGRYSRSDVSVQCLLPNVWRFEGSESWEIQDAPQILVDLAYLVDEKLTTLWLHEVDMFQSDEDTVNAVIGPIIKRYKYLQDIQFYLVHPASWSAQSIIVFTELLASLSDVRFLRTNLPLRRISPDQDAVEVQVKSPVDAFLPCLQELRMELPDRDISAGLSCIQDITSRELKELWVICAPTTTTHNFQVFFKTLARRRFPLRELKVHVRSGADEVLTTDNIESHFLFPITMSPLFTLQDLSHIELHMVLATGLTDEFMLNLARAWPRLWYLSVKSDLKHVAQPSLTLEGLLPLSELCPRLDTLNLSFHATLPSAGAIQRAKEIRRKAHRFKRLGAYFTCAPSEDDPERLADFLLDMFPRIYSFHLGDTMAEQSVEYPEAISRWERLQHVVLARQQGMSMFDLE</sequence>
<evidence type="ECO:0000313" key="1">
    <source>
        <dbReference type="EMBL" id="TCD67762.1"/>
    </source>
</evidence>
<dbReference type="InterPro" id="IPR032675">
    <property type="entry name" value="LRR_dom_sf"/>
</dbReference>
<accession>A0A4R0RKV0</accession>
<organism evidence="1 2">
    <name type="scientific">Steccherinum ochraceum</name>
    <dbReference type="NCBI Taxonomy" id="92696"/>
    <lineage>
        <taxon>Eukaryota</taxon>
        <taxon>Fungi</taxon>
        <taxon>Dikarya</taxon>
        <taxon>Basidiomycota</taxon>
        <taxon>Agaricomycotina</taxon>
        <taxon>Agaricomycetes</taxon>
        <taxon>Polyporales</taxon>
        <taxon>Steccherinaceae</taxon>
        <taxon>Steccherinum</taxon>
    </lineage>
</organism>
<gene>
    <name evidence="1" type="ORF">EIP91_011948</name>
</gene>
<evidence type="ECO:0008006" key="3">
    <source>
        <dbReference type="Google" id="ProtNLM"/>
    </source>
</evidence>
<evidence type="ECO:0000313" key="2">
    <source>
        <dbReference type="Proteomes" id="UP000292702"/>
    </source>
</evidence>
<dbReference type="Gene3D" id="3.80.10.10">
    <property type="entry name" value="Ribonuclease Inhibitor"/>
    <property type="match status" value="1"/>
</dbReference>
<proteinExistence type="predicted"/>
<dbReference type="OrthoDB" id="2804704at2759"/>
<dbReference type="STRING" id="92696.A0A4R0RKV0"/>
<dbReference type="EMBL" id="RWJN01000086">
    <property type="protein sequence ID" value="TCD67762.1"/>
    <property type="molecule type" value="Genomic_DNA"/>
</dbReference>